<protein>
    <recommendedName>
        <fullName evidence="3">Phage protein</fullName>
    </recommendedName>
</protein>
<organism evidence="1 2">
    <name type="scientific">Pseudomonas farris</name>
    <dbReference type="NCBI Taxonomy" id="2841207"/>
    <lineage>
        <taxon>Bacteria</taxon>
        <taxon>Pseudomonadati</taxon>
        <taxon>Pseudomonadota</taxon>
        <taxon>Gammaproteobacteria</taxon>
        <taxon>Pseudomonadales</taxon>
        <taxon>Pseudomonadaceae</taxon>
        <taxon>Pseudomonas</taxon>
    </lineage>
</organism>
<sequence length="271" mass="29886">MNFENALKALNLPDAVVACAAGKIRPPVCTLEAPAQWFGFPPALIPIWSDGSRPTYIGYWKHWFVEREPCFVKMYISSDRMTTEIARTSSQLFGVVAMMAISLDDGVTLGLEQFAARVGLESLSELDAVSLKTGDDPKGFPKAELFKTLTPLDCISCDGTPYMGGFPNEFANGNWWETSCSFEILNRNMRVPEGSNLPGWFDPAQEKTTLFEGFMSASRLDYAWLTLNSTGWLIADARRAIVELQARTSDEAFNCVVTSWLSVADVGAGSY</sequence>
<dbReference type="RefSeq" id="WP_217856601.1">
    <property type="nucleotide sequence ID" value="NZ_JAHSTV010000005.1"/>
</dbReference>
<evidence type="ECO:0008006" key="3">
    <source>
        <dbReference type="Google" id="ProtNLM"/>
    </source>
</evidence>
<reference evidence="1" key="1">
    <citation type="submission" date="2021-06" db="EMBL/GenBank/DDBJ databases">
        <title>Updating the genus Pseudomonas: Description of 43 new species and partition of the Pseudomonas putida group.</title>
        <authorList>
            <person name="Girard L."/>
            <person name="Lood C."/>
            <person name="Vandamme P."/>
            <person name="Rokni-Zadeh H."/>
            <person name="Van Noort V."/>
            <person name="Hofte M."/>
            <person name="Lavigne R."/>
            <person name="De Mot R."/>
        </authorList>
    </citation>
    <scope>NUCLEOTIDE SEQUENCE</scope>
    <source>
        <strain evidence="1">SWRI79</strain>
    </source>
</reference>
<dbReference type="Proteomes" id="UP000886900">
    <property type="component" value="Unassembled WGS sequence"/>
</dbReference>
<evidence type="ECO:0000313" key="1">
    <source>
        <dbReference type="EMBL" id="MBV4464023.1"/>
    </source>
</evidence>
<proteinExistence type="predicted"/>
<gene>
    <name evidence="1" type="ORF">KVG95_11885</name>
</gene>
<dbReference type="EMBL" id="JAHSTV010000005">
    <property type="protein sequence ID" value="MBV4464023.1"/>
    <property type="molecule type" value="Genomic_DNA"/>
</dbReference>
<comment type="caution">
    <text evidence="1">The sequence shown here is derived from an EMBL/GenBank/DDBJ whole genome shotgun (WGS) entry which is preliminary data.</text>
</comment>
<evidence type="ECO:0000313" key="2">
    <source>
        <dbReference type="Proteomes" id="UP000886900"/>
    </source>
</evidence>
<accession>A0ABS6PU80</accession>
<keyword evidence="2" id="KW-1185">Reference proteome</keyword>
<name>A0ABS6PU80_9PSED</name>